<dbReference type="PANTHER" id="PTHR34406:SF1">
    <property type="entry name" value="PROTEIN YCEI"/>
    <property type="match status" value="1"/>
</dbReference>
<dbReference type="Proteomes" id="UP000324595">
    <property type="component" value="Unassembled WGS sequence"/>
</dbReference>
<proteinExistence type="predicted"/>
<dbReference type="SMART" id="SM00867">
    <property type="entry name" value="YceI"/>
    <property type="match status" value="1"/>
</dbReference>
<feature type="signal peptide" evidence="1">
    <location>
        <begin position="1"/>
        <end position="20"/>
    </location>
</feature>
<dbReference type="InterPro" id="IPR036761">
    <property type="entry name" value="TTHA0802/YceI-like_sf"/>
</dbReference>
<comment type="caution">
    <text evidence="3">The sequence shown here is derived from an EMBL/GenBank/DDBJ whole genome shotgun (WGS) entry which is preliminary data.</text>
</comment>
<feature type="chain" id="PRO_5022766775" evidence="1">
    <location>
        <begin position="21"/>
        <end position="204"/>
    </location>
</feature>
<dbReference type="InterPro" id="IPR007372">
    <property type="entry name" value="Lipid/polyisoprenoid-bd_YceI"/>
</dbReference>
<sequence length="204" mass="22128">MKSIITILLLMFTLGGTVQAQNQNLTLMDKSTMQIDGTSNVHDWTADVTEFSTSITMNSDTMDAGAPARLVKSFTLTVPVDKIKSGKGRMDKKIRGALKEEEHPTINFSLSSVDSTLSSDSTATADSTRTVTTNATGELTVSGVTRNITLPVESMLTEEGSVKFMGNYELNMKDYDVEPPSVMFGAISSGEKVTITFELFFAKK</sequence>
<dbReference type="Gene3D" id="2.40.128.110">
    <property type="entry name" value="Lipid/polyisoprenoid-binding, YceI-like"/>
    <property type="match status" value="1"/>
</dbReference>
<dbReference type="Pfam" id="PF04264">
    <property type="entry name" value="YceI"/>
    <property type="match status" value="1"/>
</dbReference>
<dbReference type="AlphaFoldDB" id="A0A5D3YNE3"/>
<reference evidence="3 4" key="1">
    <citation type="submission" date="2019-07" db="EMBL/GenBank/DDBJ databases">
        <title>Genomic Encyclopedia of Archaeal and Bacterial Type Strains, Phase II (KMG-II): from individual species to whole genera.</title>
        <authorList>
            <person name="Goeker M."/>
        </authorList>
    </citation>
    <scope>NUCLEOTIDE SEQUENCE [LARGE SCALE GENOMIC DNA]</scope>
    <source>
        <strain evidence="3 4">DSM 21935</strain>
    </source>
</reference>
<evidence type="ECO:0000259" key="2">
    <source>
        <dbReference type="SMART" id="SM00867"/>
    </source>
</evidence>
<name>A0A5D3YNE3_9BACT</name>
<dbReference type="EMBL" id="VNHY01000002">
    <property type="protein sequence ID" value="TYP93669.1"/>
    <property type="molecule type" value="Genomic_DNA"/>
</dbReference>
<organism evidence="3 4">
    <name type="scientific">Fodinibius salinus</name>
    <dbReference type="NCBI Taxonomy" id="860790"/>
    <lineage>
        <taxon>Bacteria</taxon>
        <taxon>Pseudomonadati</taxon>
        <taxon>Balneolota</taxon>
        <taxon>Balneolia</taxon>
        <taxon>Balneolales</taxon>
        <taxon>Balneolaceae</taxon>
        <taxon>Fodinibius</taxon>
    </lineage>
</organism>
<feature type="domain" description="Lipid/polyisoprenoid-binding YceI-like" evidence="2">
    <location>
        <begin position="43"/>
        <end position="202"/>
    </location>
</feature>
<dbReference type="PANTHER" id="PTHR34406">
    <property type="entry name" value="PROTEIN YCEI"/>
    <property type="match status" value="1"/>
</dbReference>
<evidence type="ECO:0000256" key="1">
    <source>
        <dbReference type="SAM" id="SignalP"/>
    </source>
</evidence>
<evidence type="ECO:0000313" key="3">
    <source>
        <dbReference type="EMBL" id="TYP93669.1"/>
    </source>
</evidence>
<keyword evidence="1" id="KW-0732">Signal</keyword>
<dbReference type="SUPFAM" id="SSF101874">
    <property type="entry name" value="YceI-like"/>
    <property type="match status" value="1"/>
</dbReference>
<protein>
    <submittedName>
        <fullName evidence="3">YceI-like domain-containing protein</fullName>
    </submittedName>
</protein>
<evidence type="ECO:0000313" key="4">
    <source>
        <dbReference type="Proteomes" id="UP000324595"/>
    </source>
</evidence>
<gene>
    <name evidence="3" type="ORF">LX73_1378</name>
</gene>
<dbReference type="RefSeq" id="WP_148898727.1">
    <property type="nucleotide sequence ID" value="NZ_VNHY01000002.1"/>
</dbReference>
<accession>A0A5D3YNE3</accession>
<dbReference type="OrthoDB" id="9794147at2"/>
<keyword evidence="4" id="KW-1185">Reference proteome</keyword>